<accession>A0A2Z5TPU3</accession>
<evidence type="ECO:0000313" key="2">
    <source>
        <dbReference type="Proteomes" id="UP000269331"/>
    </source>
</evidence>
<gene>
    <name evidence="1" type="ORF">SR187_8115</name>
</gene>
<dbReference type="KEGG" id="srq:SR187_8115"/>
<name>A0A2Z5TPU3_9STRE</name>
<sequence length="44" mass="5424">MRRNCQYVQIGVFENSTKKRMKFYAIFRKRAAFFVKFDDKEVKV</sequence>
<organism evidence="1 2">
    <name type="scientific">Streptococcus ruminantium</name>
    <dbReference type="NCBI Taxonomy" id="1917441"/>
    <lineage>
        <taxon>Bacteria</taxon>
        <taxon>Bacillati</taxon>
        <taxon>Bacillota</taxon>
        <taxon>Bacilli</taxon>
        <taxon>Lactobacillales</taxon>
        <taxon>Streptococcaceae</taxon>
        <taxon>Streptococcus</taxon>
    </lineage>
</organism>
<reference evidence="1 2" key="1">
    <citation type="journal article" date="2018" name="Genome Biol. Evol.">
        <title>Complete Genome Sequence of Streptococcus ruminantium sp. nov. GUT-187T (=DSM 104980T =JCM 31869T), the Type Strain of S. ruminantium, and Comparison with Genome Sequences of Streptococcus suis Strains.</title>
        <authorList>
            <person name="Tohya M."/>
            <person name="Sekizaki T."/>
            <person name="Miyoshi-Akiyama T."/>
        </authorList>
    </citation>
    <scope>NUCLEOTIDE SEQUENCE [LARGE SCALE GENOMIC DNA]</scope>
    <source>
        <strain evidence="1 2">GUT187T</strain>
    </source>
</reference>
<evidence type="ECO:0000313" key="1">
    <source>
        <dbReference type="EMBL" id="BBA93226.1"/>
    </source>
</evidence>
<protein>
    <submittedName>
        <fullName evidence="1">Uncharacterized protein</fullName>
    </submittedName>
</protein>
<dbReference type="AlphaFoldDB" id="A0A2Z5TPU3"/>
<dbReference type="EMBL" id="AP018400">
    <property type="protein sequence ID" value="BBA93226.1"/>
    <property type="molecule type" value="Genomic_DNA"/>
</dbReference>
<dbReference type="Proteomes" id="UP000269331">
    <property type="component" value="Chromosome"/>
</dbReference>
<proteinExistence type="predicted"/>